<dbReference type="Proteomes" id="UP000314294">
    <property type="component" value="Unassembled WGS sequence"/>
</dbReference>
<protein>
    <submittedName>
        <fullName evidence="1">Uncharacterized protein</fullName>
    </submittedName>
</protein>
<accession>A0A4Z2JHZ5</accession>
<comment type="caution">
    <text evidence="1">The sequence shown here is derived from an EMBL/GenBank/DDBJ whole genome shotgun (WGS) entry which is preliminary data.</text>
</comment>
<name>A0A4Z2JHZ5_9TELE</name>
<proteinExistence type="predicted"/>
<dbReference type="AlphaFoldDB" id="A0A4Z2JHZ5"/>
<gene>
    <name evidence="1" type="ORF">EYF80_000760</name>
</gene>
<reference evidence="1 2" key="1">
    <citation type="submission" date="2019-03" db="EMBL/GenBank/DDBJ databases">
        <title>First draft genome of Liparis tanakae, snailfish: a comprehensive survey of snailfish specific genes.</title>
        <authorList>
            <person name="Kim W."/>
            <person name="Song I."/>
            <person name="Jeong J.-H."/>
            <person name="Kim D."/>
            <person name="Kim S."/>
            <person name="Ryu S."/>
            <person name="Song J.Y."/>
            <person name="Lee S.K."/>
        </authorList>
    </citation>
    <scope>NUCLEOTIDE SEQUENCE [LARGE SCALE GENOMIC DNA]</scope>
    <source>
        <tissue evidence="1">Muscle</tissue>
    </source>
</reference>
<sequence>MAIVLSDRHAAQSHKSSLYSCHASSALSDDPVHQPLLQVWVVLLLDLLLHLSAQSIATSQVHMPIPYSDQSGQLVDEIIDSVDHELDVVPLRHAVLAMSPEDDIHIVAEDAFCNLHGDVPGDVLVFEAMNEPYRTGQLGEVWS</sequence>
<keyword evidence="2" id="KW-1185">Reference proteome</keyword>
<evidence type="ECO:0000313" key="2">
    <source>
        <dbReference type="Proteomes" id="UP000314294"/>
    </source>
</evidence>
<evidence type="ECO:0000313" key="1">
    <source>
        <dbReference type="EMBL" id="TNN88882.1"/>
    </source>
</evidence>
<organism evidence="1 2">
    <name type="scientific">Liparis tanakae</name>
    <name type="common">Tanaka's snailfish</name>
    <dbReference type="NCBI Taxonomy" id="230148"/>
    <lineage>
        <taxon>Eukaryota</taxon>
        <taxon>Metazoa</taxon>
        <taxon>Chordata</taxon>
        <taxon>Craniata</taxon>
        <taxon>Vertebrata</taxon>
        <taxon>Euteleostomi</taxon>
        <taxon>Actinopterygii</taxon>
        <taxon>Neopterygii</taxon>
        <taxon>Teleostei</taxon>
        <taxon>Neoteleostei</taxon>
        <taxon>Acanthomorphata</taxon>
        <taxon>Eupercaria</taxon>
        <taxon>Perciformes</taxon>
        <taxon>Cottioidei</taxon>
        <taxon>Cottales</taxon>
        <taxon>Liparidae</taxon>
        <taxon>Liparis</taxon>
    </lineage>
</organism>
<dbReference type="EMBL" id="SRLO01000003">
    <property type="protein sequence ID" value="TNN88882.1"/>
    <property type="molecule type" value="Genomic_DNA"/>
</dbReference>